<keyword evidence="5 6" id="KW-0472">Membrane</keyword>
<comment type="subcellular location">
    <subcellularLocation>
        <location evidence="1">Endoplasmic reticulum membrane</location>
        <topology evidence="1">Multi-pass membrane protein</topology>
    </subcellularLocation>
</comment>
<gene>
    <name evidence="7" type="ORF">RNJ44_04177</name>
</gene>
<feature type="transmembrane region" description="Helical" evidence="6">
    <location>
        <begin position="157"/>
        <end position="175"/>
    </location>
</feature>
<evidence type="ECO:0000256" key="5">
    <source>
        <dbReference type="ARBA" id="ARBA00023136"/>
    </source>
</evidence>
<accession>A0ABR4NUH6</accession>
<keyword evidence="3" id="KW-0256">Endoplasmic reticulum</keyword>
<evidence type="ECO:0000256" key="4">
    <source>
        <dbReference type="ARBA" id="ARBA00022989"/>
    </source>
</evidence>
<feature type="transmembrane region" description="Helical" evidence="6">
    <location>
        <begin position="187"/>
        <end position="209"/>
    </location>
</feature>
<evidence type="ECO:0000313" key="8">
    <source>
        <dbReference type="Proteomes" id="UP001623330"/>
    </source>
</evidence>
<dbReference type="Pfam" id="PF11712">
    <property type="entry name" value="Vma12"/>
    <property type="match status" value="1"/>
</dbReference>
<comment type="caution">
    <text evidence="7">The sequence shown here is derived from an EMBL/GenBank/DDBJ whole genome shotgun (WGS) entry which is preliminary data.</text>
</comment>
<dbReference type="PANTHER" id="PTHR31394">
    <property type="entry name" value="TRANSMEMBRANE PROTEIN 199"/>
    <property type="match status" value="1"/>
</dbReference>
<keyword evidence="4 6" id="KW-1133">Transmembrane helix</keyword>
<dbReference type="PANTHER" id="PTHR31394:SF1">
    <property type="entry name" value="TRANSMEMBRANE PROTEIN 199"/>
    <property type="match status" value="1"/>
</dbReference>
<dbReference type="Proteomes" id="UP001623330">
    <property type="component" value="Unassembled WGS sequence"/>
</dbReference>
<organism evidence="7 8">
    <name type="scientific">Nakaseomyces bracarensis</name>
    <dbReference type="NCBI Taxonomy" id="273131"/>
    <lineage>
        <taxon>Eukaryota</taxon>
        <taxon>Fungi</taxon>
        <taxon>Dikarya</taxon>
        <taxon>Ascomycota</taxon>
        <taxon>Saccharomycotina</taxon>
        <taxon>Saccharomycetes</taxon>
        <taxon>Saccharomycetales</taxon>
        <taxon>Saccharomycetaceae</taxon>
        <taxon>Nakaseomyces</taxon>
    </lineage>
</organism>
<keyword evidence="2 6" id="KW-0812">Transmembrane</keyword>
<evidence type="ECO:0000256" key="3">
    <source>
        <dbReference type="ARBA" id="ARBA00022824"/>
    </source>
</evidence>
<dbReference type="InterPro" id="IPR021013">
    <property type="entry name" value="ATPase_Vma12"/>
</dbReference>
<evidence type="ECO:0000256" key="1">
    <source>
        <dbReference type="ARBA" id="ARBA00004477"/>
    </source>
</evidence>
<proteinExistence type="predicted"/>
<evidence type="ECO:0000256" key="6">
    <source>
        <dbReference type="SAM" id="Phobius"/>
    </source>
</evidence>
<dbReference type="EMBL" id="JBEVYD010000005">
    <property type="protein sequence ID" value="KAL3232261.1"/>
    <property type="molecule type" value="Genomic_DNA"/>
</dbReference>
<protein>
    <submittedName>
        <fullName evidence="7">Vacuolar ATPase assembly integral membrane protein VPH2</fullName>
    </submittedName>
</protein>
<evidence type="ECO:0000313" key="7">
    <source>
        <dbReference type="EMBL" id="KAL3232261.1"/>
    </source>
</evidence>
<keyword evidence="8" id="KW-1185">Reference proteome</keyword>
<name>A0ABR4NUH6_9SACH</name>
<sequence>MFEIELTPKLAGRLLALSRLKGESGMSQESGMTQEAESQRIAEVVQRGHITAGELYAYISDSDWELANERELHGDERSSGLADMLHGLKFHVRGRDVPRSGYSAEFRRDLEKLRASLDEMEYQEIVRHRKLNMFVDNDDDDLTPAQMNKQIKEQVTTVFNILISVVSVVVAIWYWSRNSHVLQVHHRVLLCLFFAILVLVAEVVVYSSYLRKIDEARKHEKSKKERKRVVKKIVIN</sequence>
<evidence type="ECO:0000256" key="2">
    <source>
        <dbReference type="ARBA" id="ARBA00022692"/>
    </source>
</evidence>
<reference evidence="7 8" key="1">
    <citation type="submission" date="2024-05" db="EMBL/GenBank/DDBJ databases">
        <title>Long read based assembly of the Candida bracarensis genome reveals expanded adhesin content.</title>
        <authorList>
            <person name="Marcet-Houben M."/>
            <person name="Ksiezopolska E."/>
            <person name="Gabaldon T."/>
        </authorList>
    </citation>
    <scope>NUCLEOTIDE SEQUENCE [LARGE SCALE GENOMIC DNA]</scope>
    <source>
        <strain evidence="7 8">CBM6</strain>
    </source>
</reference>